<dbReference type="InterPro" id="IPR015943">
    <property type="entry name" value="WD40/YVTN_repeat-like_dom_sf"/>
</dbReference>
<dbReference type="InterPro" id="IPR013783">
    <property type="entry name" value="Ig-like_fold"/>
</dbReference>
<dbReference type="OrthoDB" id="5241253at2"/>
<dbReference type="GO" id="GO:0005975">
    <property type="term" value="P:carbohydrate metabolic process"/>
    <property type="evidence" value="ECO:0007669"/>
    <property type="project" value="UniProtKB-ARBA"/>
</dbReference>
<dbReference type="InterPro" id="IPR011045">
    <property type="entry name" value="N2O_reductase_N"/>
</dbReference>
<dbReference type="Gene3D" id="2.60.40.10">
    <property type="entry name" value="Immunoglobulins"/>
    <property type="match status" value="1"/>
</dbReference>
<proteinExistence type="predicted"/>
<evidence type="ECO:0000313" key="3">
    <source>
        <dbReference type="Proteomes" id="UP000284333"/>
    </source>
</evidence>
<dbReference type="Pfam" id="PF05345">
    <property type="entry name" value="He_PIG"/>
    <property type="match status" value="1"/>
</dbReference>
<keyword evidence="3" id="KW-1185">Reference proteome</keyword>
<accession>A0A3S3ACU3</accession>
<dbReference type="SUPFAM" id="SSF50974">
    <property type="entry name" value="Nitrous oxide reductase, N-terminal domain"/>
    <property type="match status" value="1"/>
</dbReference>
<reference evidence="2 3" key="1">
    <citation type="submission" date="2018-11" db="EMBL/GenBank/DDBJ databases">
        <title>Rhodococcus spongicola sp. nov. and Rhodococcus xishaensis sp. nov. from marine sponges.</title>
        <authorList>
            <person name="Li L."/>
            <person name="Lin H.W."/>
        </authorList>
    </citation>
    <scope>NUCLEOTIDE SEQUENCE [LARGE SCALE GENOMIC DNA]</scope>
    <source>
        <strain evidence="2 3">LHW50502</strain>
    </source>
</reference>
<dbReference type="Proteomes" id="UP000284333">
    <property type="component" value="Unassembled WGS sequence"/>
</dbReference>
<comment type="caution">
    <text evidence="2">The sequence shown here is derived from an EMBL/GenBank/DDBJ whole genome shotgun (WGS) entry which is preliminary data.</text>
</comment>
<sequence>MCLGGTPCEHLSVGSLRRRQRPHHHGRWWGRGRGRFRRASVYDPEDPNEPQDPSDPKCPVEGVTPIAITDTVTNKVTATIPVGRETFMMAITPDGTHAYVTMPDDRRVSVIAIDQAPTLIDTPPAGIEGQFYYHELTITGEPRPTIEVTAGALPDGLVLTADGFLTGVPNTAGRFEFTITASNGIGDDATLPVVLEITDTSSTGSLGSLGSLGSTEFAGSLGSSGS</sequence>
<dbReference type="AlphaFoldDB" id="A0A3S3ACU3"/>
<gene>
    <name evidence="2" type="ORF">EF834_07800</name>
</gene>
<dbReference type="EMBL" id="RKLN01000002">
    <property type="protein sequence ID" value="RVW05050.1"/>
    <property type="molecule type" value="Genomic_DNA"/>
</dbReference>
<evidence type="ECO:0000313" key="2">
    <source>
        <dbReference type="EMBL" id="RVW05050.1"/>
    </source>
</evidence>
<evidence type="ECO:0008006" key="4">
    <source>
        <dbReference type="Google" id="ProtNLM"/>
    </source>
</evidence>
<dbReference type="Gene3D" id="2.130.10.10">
    <property type="entry name" value="YVTN repeat-like/Quinoprotein amine dehydrogenase"/>
    <property type="match status" value="1"/>
</dbReference>
<name>A0A3S3ACU3_9NOCA</name>
<evidence type="ECO:0000256" key="1">
    <source>
        <dbReference type="SAM" id="MobiDB-lite"/>
    </source>
</evidence>
<feature type="region of interest" description="Disordered" evidence="1">
    <location>
        <begin position="39"/>
        <end position="61"/>
    </location>
</feature>
<protein>
    <recommendedName>
        <fullName evidence="4">Dystroglycan-type cadherin-like domain-containing protein</fullName>
    </recommendedName>
</protein>
<organism evidence="2 3">
    <name type="scientific">Rhodococcus spongiicola</name>
    <dbReference type="NCBI Taxonomy" id="2487352"/>
    <lineage>
        <taxon>Bacteria</taxon>
        <taxon>Bacillati</taxon>
        <taxon>Actinomycetota</taxon>
        <taxon>Actinomycetes</taxon>
        <taxon>Mycobacteriales</taxon>
        <taxon>Nocardiaceae</taxon>
        <taxon>Rhodococcus</taxon>
    </lineage>
</organism>